<keyword evidence="3" id="KW-1185">Reference proteome</keyword>
<evidence type="ECO:0000313" key="3">
    <source>
        <dbReference type="Proteomes" id="UP000636888"/>
    </source>
</evidence>
<reference evidence="2" key="1">
    <citation type="submission" date="2020-12" db="EMBL/GenBank/DDBJ databases">
        <title>Geomonas sp. Red875, isolated from river sediment.</title>
        <authorList>
            <person name="Xu Z."/>
            <person name="Zhang Z."/>
            <person name="Masuda Y."/>
            <person name="Itoh H."/>
            <person name="Senoo K."/>
        </authorList>
    </citation>
    <scope>NUCLEOTIDE SEQUENCE</scope>
    <source>
        <strain evidence="2">Red875</strain>
    </source>
</reference>
<evidence type="ECO:0000256" key="1">
    <source>
        <dbReference type="SAM" id="Phobius"/>
    </source>
</evidence>
<name>A0A8J7JBF2_9BACT</name>
<feature type="transmembrane region" description="Helical" evidence="1">
    <location>
        <begin position="51"/>
        <end position="68"/>
    </location>
</feature>
<keyword evidence="1" id="KW-0472">Membrane</keyword>
<evidence type="ECO:0000313" key="2">
    <source>
        <dbReference type="EMBL" id="MBJ6724461.1"/>
    </source>
</evidence>
<keyword evidence="1" id="KW-1133">Transmembrane helix</keyword>
<feature type="transmembrane region" description="Helical" evidence="1">
    <location>
        <begin position="109"/>
        <end position="131"/>
    </location>
</feature>
<feature type="transmembrane region" description="Helical" evidence="1">
    <location>
        <begin position="12"/>
        <end position="39"/>
    </location>
</feature>
<gene>
    <name evidence="2" type="ORF">JFN93_07065</name>
</gene>
<sequence length="139" mass="14453">MLLSQGLAPEPLALTISIGAAVGTLPLLWGTTLLCVLLASRLRLNQAALQAVNYLLYPVQLALLVPLYRMGAGLFPWGPALPHGQVAQVLHGGFTSGATVLAVATLKAVGAWAITVIPLIAIMHPLLLALLRRKAVPAG</sequence>
<organism evidence="2 3">
    <name type="scientific">Geomesophilobacter sediminis</name>
    <dbReference type="NCBI Taxonomy" id="2798584"/>
    <lineage>
        <taxon>Bacteria</taxon>
        <taxon>Pseudomonadati</taxon>
        <taxon>Thermodesulfobacteriota</taxon>
        <taxon>Desulfuromonadia</taxon>
        <taxon>Geobacterales</taxon>
        <taxon>Geobacteraceae</taxon>
        <taxon>Geomesophilobacter</taxon>
    </lineage>
</organism>
<dbReference type="Proteomes" id="UP000636888">
    <property type="component" value="Unassembled WGS sequence"/>
</dbReference>
<proteinExistence type="predicted"/>
<dbReference type="EMBL" id="JAEMHM010000005">
    <property type="protein sequence ID" value="MBJ6724461.1"/>
    <property type="molecule type" value="Genomic_DNA"/>
</dbReference>
<accession>A0A8J7JBF2</accession>
<dbReference type="AlphaFoldDB" id="A0A8J7JBF2"/>
<protein>
    <submittedName>
        <fullName evidence="2">DUF2062 domain-containing protein</fullName>
    </submittedName>
</protein>
<keyword evidence="1" id="KW-0812">Transmembrane</keyword>
<comment type="caution">
    <text evidence="2">The sequence shown here is derived from an EMBL/GenBank/DDBJ whole genome shotgun (WGS) entry which is preliminary data.</text>
</comment>